<dbReference type="EMBL" id="MSTI01000068">
    <property type="protein sequence ID" value="OLV18373.1"/>
    <property type="molecule type" value="Genomic_DNA"/>
</dbReference>
<evidence type="ECO:0000313" key="2">
    <source>
        <dbReference type="Proteomes" id="UP000186607"/>
    </source>
</evidence>
<dbReference type="Proteomes" id="UP000186607">
    <property type="component" value="Unassembled WGS sequence"/>
</dbReference>
<name>A0A1U7NZN0_9DEIO</name>
<protein>
    <submittedName>
        <fullName evidence="1">Uncharacterized protein</fullName>
    </submittedName>
</protein>
<accession>A0A1U7NZN0</accession>
<organism evidence="1 2">
    <name type="scientific">Deinococcus marmoris</name>
    <dbReference type="NCBI Taxonomy" id="249408"/>
    <lineage>
        <taxon>Bacteria</taxon>
        <taxon>Thermotogati</taxon>
        <taxon>Deinococcota</taxon>
        <taxon>Deinococci</taxon>
        <taxon>Deinococcales</taxon>
        <taxon>Deinococcaceae</taxon>
        <taxon>Deinococcus</taxon>
    </lineage>
</organism>
<comment type="caution">
    <text evidence="1">The sequence shown here is derived from an EMBL/GenBank/DDBJ whole genome shotgun (WGS) entry which is preliminary data.</text>
</comment>
<sequence>MPKNKDYLMALHLIFAMHSKPLWEIDGGAKRRKGEGATGQAPT</sequence>
<evidence type="ECO:0000313" key="1">
    <source>
        <dbReference type="EMBL" id="OLV18373.1"/>
    </source>
</evidence>
<keyword evidence="2" id="KW-1185">Reference proteome</keyword>
<proteinExistence type="predicted"/>
<gene>
    <name evidence="1" type="ORF">BOO71_0006214</name>
</gene>
<dbReference type="AlphaFoldDB" id="A0A1U7NZN0"/>
<reference evidence="1 2" key="1">
    <citation type="submission" date="2017-01" db="EMBL/GenBank/DDBJ databases">
        <title>Genome Analysis of Deinococcus marmoris KOPRI26562.</title>
        <authorList>
            <person name="Kim J.H."/>
            <person name="Oh H.-M."/>
        </authorList>
    </citation>
    <scope>NUCLEOTIDE SEQUENCE [LARGE SCALE GENOMIC DNA]</scope>
    <source>
        <strain evidence="1 2">KOPRI26562</strain>
    </source>
</reference>